<feature type="signal peptide" evidence="1">
    <location>
        <begin position="1"/>
        <end position="29"/>
    </location>
</feature>
<dbReference type="RefSeq" id="WP_144889698.1">
    <property type="nucleotide sequence ID" value="NZ_CP042218.1"/>
</dbReference>
<sequence>MTPILQRPASAAILSLLLAFGSPTMTASAQPANDRASIDGTLLSVSVSGEASRVPDIASASAGVVTQAADAGTAMRENAARMTRVMAAIRAAGVAERDIQTSGISVHPTWRHVQDEEPRISGYSASNTVSLKVRDIGRLGEVLDALVASGANNVNGPSFGIDQPEAVYDEARRKALEQARGRADMYAQALDLRVRRIVSISEGGGMRPPQPLYAMRAMAMDAESTPVAPGENTLSANLDVVFELGR</sequence>
<evidence type="ECO:0000313" key="3">
    <source>
        <dbReference type="Proteomes" id="UP000316584"/>
    </source>
</evidence>
<dbReference type="GO" id="GO:0006974">
    <property type="term" value="P:DNA damage response"/>
    <property type="evidence" value="ECO:0007669"/>
    <property type="project" value="TreeGrafter"/>
</dbReference>
<keyword evidence="3" id="KW-1185">Reference proteome</keyword>
<dbReference type="Pfam" id="PF04402">
    <property type="entry name" value="SIMPL"/>
    <property type="match status" value="1"/>
</dbReference>
<dbReference type="InterPro" id="IPR007497">
    <property type="entry name" value="SIMPL/DUF541"/>
</dbReference>
<dbReference type="PANTHER" id="PTHR34387:SF1">
    <property type="entry name" value="PERIPLASMIC IMMUNOGENIC PROTEIN"/>
    <property type="match status" value="1"/>
</dbReference>
<dbReference type="Gene3D" id="3.30.70.2970">
    <property type="entry name" value="Protein of unknown function (DUF541), domain 2"/>
    <property type="match status" value="1"/>
</dbReference>
<organism evidence="2 3">
    <name type="scientific">Luteimonas granuli</name>
    <dbReference type="NCBI Taxonomy" id="1176533"/>
    <lineage>
        <taxon>Bacteria</taxon>
        <taxon>Pseudomonadati</taxon>
        <taxon>Pseudomonadota</taxon>
        <taxon>Gammaproteobacteria</taxon>
        <taxon>Lysobacterales</taxon>
        <taxon>Lysobacteraceae</taxon>
        <taxon>Luteimonas</taxon>
    </lineage>
</organism>
<accession>A0A518N1I8</accession>
<proteinExistence type="predicted"/>
<dbReference type="KEGG" id="lug:FPZ22_01740"/>
<gene>
    <name evidence="2" type="ORF">FPZ22_01740</name>
</gene>
<dbReference type="Gene3D" id="3.30.110.170">
    <property type="entry name" value="Protein of unknown function (DUF541), domain 1"/>
    <property type="match status" value="1"/>
</dbReference>
<feature type="chain" id="PRO_5022048750" evidence="1">
    <location>
        <begin position="30"/>
        <end position="246"/>
    </location>
</feature>
<name>A0A518N1I8_9GAMM</name>
<evidence type="ECO:0000313" key="2">
    <source>
        <dbReference type="EMBL" id="QDW65774.1"/>
    </source>
</evidence>
<dbReference type="OrthoDB" id="9813144at2"/>
<evidence type="ECO:0000256" key="1">
    <source>
        <dbReference type="SAM" id="SignalP"/>
    </source>
</evidence>
<reference evidence="2 3" key="1">
    <citation type="submission" date="2019-07" db="EMBL/GenBank/DDBJ databases">
        <title>Full genome sequence of Luteimonas sp. Gr-4.</title>
        <authorList>
            <person name="Im W.-T."/>
        </authorList>
    </citation>
    <scope>NUCLEOTIDE SEQUENCE [LARGE SCALE GENOMIC DNA]</scope>
    <source>
        <strain evidence="2 3">Gr-4</strain>
    </source>
</reference>
<dbReference type="EMBL" id="CP042218">
    <property type="protein sequence ID" value="QDW65774.1"/>
    <property type="molecule type" value="Genomic_DNA"/>
</dbReference>
<dbReference type="Proteomes" id="UP000316584">
    <property type="component" value="Chromosome"/>
</dbReference>
<dbReference type="PANTHER" id="PTHR34387">
    <property type="entry name" value="SLR1258 PROTEIN"/>
    <property type="match status" value="1"/>
</dbReference>
<keyword evidence="1" id="KW-0732">Signal</keyword>
<protein>
    <submittedName>
        <fullName evidence="2">SIMPL domain-containing protein</fullName>
    </submittedName>
</protein>
<dbReference type="AlphaFoldDB" id="A0A518N1I8"/>
<dbReference type="InterPro" id="IPR052022">
    <property type="entry name" value="26kDa_periplasmic_antigen"/>
</dbReference>